<dbReference type="InterPro" id="IPR056116">
    <property type="entry name" value="DUF7699"/>
</dbReference>
<dbReference type="SUPFAM" id="SSF51395">
    <property type="entry name" value="FMN-linked oxidoreductases"/>
    <property type="match status" value="2"/>
</dbReference>
<evidence type="ECO:0000256" key="14">
    <source>
        <dbReference type="ARBA" id="ARBA00051933"/>
    </source>
</evidence>
<proteinExistence type="inferred from homology"/>
<dbReference type="FunFam" id="3.20.20.70:FF:000204">
    <property type="entry name" value="Peroxisomal (S)-2-hydroxy-acid oxidase GLO4"/>
    <property type="match status" value="2"/>
</dbReference>
<comment type="caution">
    <text evidence="20">The sequence shown here is derived from an EMBL/GenBank/DDBJ whole genome shotgun (WGS) entry which is preliminary data.</text>
</comment>
<dbReference type="CDD" id="cd02809">
    <property type="entry name" value="alpha_hydroxyacid_oxid_FMN"/>
    <property type="match status" value="2"/>
</dbReference>
<feature type="domain" description="SAP" evidence="18">
    <location>
        <begin position="97"/>
        <end position="131"/>
    </location>
</feature>
<dbReference type="Pfam" id="PF18044">
    <property type="entry name" value="zf-CCCH_4"/>
    <property type="match status" value="1"/>
</dbReference>
<keyword evidence="8 15" id="KW-0862">Zinc</keyword>
<comment type="similarity">
    <text evidence="11">Belongs to the FMN-dependent alpha-hydroxy acid dehydrogenase family.</text>
</comment>
<evidence type="ECO:0000259" key="19">
    <source>
        <dbReference type="PROSITE" id="PS51349"/>
    </source>
</evidence>
<evidence type="ECO:0000256" key="5">
    <source>
        <dbReference type="ARBA" id="ARBA00022643"/>
    </source>
</evidence>
<dbReference type="PANTHER" id="PTHR10578">
    <property type="entry name" value="S -2-HYDROXY-ACID OXIDASE-RELATED"/>
    <property type="match status" value="1"/>
</dbReference>
<evidence type="ECO:0000256" key="10">
    <source>
        <dbReference type="ARBA" id="ARBA00023140"/>
    </source>
</evidence>
<dbReference type="Pfam" id="PF01070">
    <property type="entry name" value="FMN_dh"/>
    <property type="match status" value="2"/>
</dbReference>
<dbReference type="SMART" id="SM01240">
    <property type="entry name" value="IMPDH"/>
    <property type="match status" value="1"/>
</dbReference>
<evidence type="ECO:0000256" key="4">
    <source>
        <dbReference type="ARBA" id="ARBA00022630"/>
    </source>
</evidence>
<dbReference type="InterPro" id="IPR036855">
    <property type="entry name" value="Znf_CCCH_sf"/>
</dbReference>
<keyword evidence="7 15" id="KW-0863">Zinc-finger</keyword>
<evidence type="ECO:0000259" key="17">
    <source>
        <dbReference type="PROSITE" id="PS50103"/>
    </source>
</evidence>
<feature type="region of interest" description="Disordered" evidence="16">
    <location>
        <begin position="402"/>
        <end position="483"/>
    </location>
</feature>
<sequence length="1321" mass="148519">MELEKAEENFFRTASQSDSENGSDDSDEDPSYSIMEETQIKFSKLSLKKKTKASICDDIDVPNEEHPNGSYINPEELDEKDAKSLEEIQRKIEAGQLEKLKVDQCKIYLRKNGLRLTGNKSTLLQRIKEHLEIVNGEGDKKYPVSSFVVNCKGDACTGDVVLFEQNVYDMFNVASRRASGPPCGTRMVAGRIVKESYGAAKQQHTFTIEVLWSKGEKPLPPLHPLLIKGRNLYRLKTLRQKWENEETRQKILMEKHSRGSLARSDRETRILEKKNRKMQNGNRISKNEAGLQPCQRYSKPAIPRENFVSSISSENKEKEPMRLSTDSGKPAAATKARDASSTTNFSEVSSNPSLFLKNRRQDNHVSINQHASKNLVGNINQARTHYDILDVHHIIGRQPPTYACSSMNQTKEPLKSGNHRQPLTSVENYHPLSPSRRHNRTDNYHLLSPSRRQNGKDNYHPMSPSRRQNGIEKYHPMNPSRRQNVTDNYYSYLPMCLSRKQNEMPQKLCRYYAQGRCYYGDTCKFSHDMREEFGQRREERWSYEQREFQGWSHDPRGRAKRKQVIQGRKMAPEPVNVNEFKELARQALPKMYFDYYAGGAEDENTLRENIEAYQRIRLRPRVLVDVSRIDMSTTVLGYKISAPIMIAPTAYHQLAHPEGEVATARAAASCDTIMVLSYMSNCAVEEVASSCNAVRFYQLYVNKRRDVSAQLVQRAERNGFKAIVWTVDAPRLGRREADIRNKMVAPQLKNFEGLMSAEVHTVSGDDGSKLEAFARKTFDDSLCWEDLKWLRSITNLPILIKGVLTHEDARKAVEAGVHGIVVSNHGARQLDHTPATISVLEEVVQAVGGKVPVIVDGGIRRGTDVFKALALGAQAVLIGRPVIYGLAAMGQRGVKSVVKMLKNELELTMALSGCPTLEHITRSHVMTERDRQPQQIVNWIDSYYGTVVSAREGAKAKMASEPVNVNEFQELARKVLPKMYFDFYNGGAEDEYTLKQNMEAFQRIRLWPRVLVDVSRIDMSTTLLGYKIAAPILIAPTAMHQLAHPEGEKATARAAASCNTIMVVSFSSNCTIEEVASSCNAVRFFQLYVYKQREVSAELVKRAERNGFKAIVLTADTPKLGRREADIKNKMIAPKLRNLEGLMATEVDSNDGSNLEAYASKTMDASLCWKDIEWLRSITSLPILVKGVLTHEDARMAVEAGLDGIIVSNHGGRQLDYAPPTISVLEEVIHGVGGKIPVLLDGGVRRGTDVFKALALGAQAVLVGRPVIYGLAAKGENGVRTVIEMLKNELELTMTLSGCPTLKDIHRSHVMTPQESLHSKL</sequence>
<feature type="compositionally biased region" description="Acidic residues" evidence="16">
    <location>
        <begin position="21"/>
        <end position="30"/>
    </location>
</feature>
<feature type="domain" description="C3H1-type" evidence="17">
    <location>
        <begin position="503"/>
        <end position="530"/>
    </location>
</feature>
<comment type="subcellular location">
    <subcellularLocation>
        <location evidence="2">Peroxisome</location>
    </subcellularLocation>
</comment>
<name>A0A7J6FDW9_CANSA</name>
<dbReference type="Proteomes" id="UP000525078">
    <property type="component" value="Unassembled WGS sequence"/>
</dbReference>
<comment type="catalytic activity">
    <reaction evidence="14">
        <text>2-hydroxyhexanoate + O2 = 2-oxohexanoate + H2O2</text>
        <dbReference type="Rhea" id="RHEA:69372"/>
        <dbReference type="ChEBI" id="CHEBI:15379"/>
        <dbReference type="ChEBI" id="CHEBI:16240"/>
        <dbReference type="ChEBI" id="CHEBI:35177"/>
        <dbReference type="ChEBI" id="CHEBI:133738"/>
    </reaction>
    <physiologicalReaction direction="left-to-right" evidence="14">
        <dbReference type="Rhea" id="RHEA:69373"/>
    </physiologicalReaction>
</comment>
<dbReference type="SUPFAM" id="SSF68906">
    <property type="entry name" value="SAP domain"/>
    <property type="match status" value="1"/>
</dbReference>
<protein>
    <recommendedName>
        <fullName evidence="3">(S)-2-hydroxy-acid oxidase</fullName>
        <ecNumber evidence="3">1.1.3.15</ecNumber>
    </recommendedName>
</protein>
<dbReference type="GO" id="GO:0008270">
    <property type="term" value="F:zinc ion binding"/>
    <property type="evidence" value="ECO:0007669"/>
    <property type="project" value="UniProtKB-KW"/>
</dbReference>
<dbReference type="Gene3D" id="1.10.720.30">
    <property type="entry name" value="SAP domain"/>
    <property type="match status" value="1"/>
</dbReference>
<evidence type="ECO:0000313" key="20">
    <source>
        <dbReference type="EMBL" id="KAF4368896.1"/>
    </source>
</evidence>
<evidence type="ECO:0000256" key="3">
    <source>
        <dbReference type="ARBA" id="ARBA00013087"/>
    </source>
</evidence>
<dbReference type="Gene3D" id="4.10.1000.10">
    <property type="entry name" value="Zinc finger, CCCH-type"/>
    <property type="match status" value="1"/>
</dbReference>
<comment type="catalytic activity">
    <reaction evidence="12">
        <text>a (2S)-2-hydroxycarboxylate + O2 = a 2-oxocarboxylate + H2O2</text>
        <dbReference type="Rhea" id="RHEA:16789"/>
        <dbReference type="ChEBI" id="CHEBI:15379"/>
        <dbReference type="ChEBI" id="CHEBI:16240"/>
        <dbReference type="ChEBI" id="CHEBI:35179"/>
        <dbReference type="ChEBI" id="CHEBI:58123"/>
        <dbReference type="EC" id="1.1.3.15"/>
    </reaction>
    <physiologicalReaction direction="left-to-right" evidence="12">
        <dbReference type="Rhea" id="RHEA:16790"/>
    </physiologicalReaction>
</comment>
<evidence type="ECO:0000313" key="21">
    <source>
        <dbReference type="Proteomes" id="UP000525078"/>
    </source>
</evidence>
<dbReference type="SMART" id="SM00356">
    <property type="entry name" value="ZnF_C3H1"/>
    <property type="match status" value="1"/>
</dbReference>
<dbReference type="SUPFAM" id="SSF90229">
    <property type="entry name" value="CCCH zinc finger"/>
    <property type="match status" value="1"/>
</dbReference>
<comment type="catalytic activity">
    <reaction evidence="13">
        <text>2-hydroxyoctanoate + O2 = 2-oxooctanoate + H2O2</text>
        <dbReference type="Rhea" id="RHEA:67940"/>
        <dbReference type="ChEBI" id="CHEBI:15379"/>
        <dbReference type="ChEBI" id="CHEBI:16240"/>
        <dbReference type="ChEBI" id="CHEBI:133514"/>
        <dbReference type="ChEBI" id="CHEBI:176689"/>
    </reaction>
    <physiologicalReaction direction="left-to-right" evidence="13">
        <dbReference type="Rhea" id="RHEA:67941"/>
    </physiologicalReaction>
</comment>
<evidence type="ECO:0000256" key="8">
    <source>
        <dbReference type="ARBA" id="ARBA00022833"/>
    </source>
</evidence>
<comment type="cofactor">
    <cofactor evidence="1">
        <name>FMN</name>
        <dbReference type="ChEBI" id="CHEBI:58210"/>
    </cofactor>
</comment>
<dbReference type="SMART" id="SM00513">
    <property type="entry name" value="SAP"/>
    <property type="match status" value="1"/>
</dbReference>
<evidence type="ECO:0000256" key="9">
    <source>
        <dbReference type="ARBA" id="ARBA00023002"/>
    </source>
</evidence>
<dbReference type="Pfam" id="PF02037">
    <property type="entry name" value="SAP"/>
    <property type="match status" value="1"/>
</dbReference>
<dbReference type="PROSITE" id="PS00557">
    <property type="entry name" value="FMN_HYDROXY_ACID_DH_1"/>
    <property type="match status" value="2"/>
</dbReference>
<keyword evidence="6 15" id="KW-0479">Metal-binding</keyword>
<evidence type="ECO:0000256" key="12">
    <source>
        <dbReference type="ARBA" id="ARBA00029325"/>
    </source>
</evidence>
<feature type="region of interest" description="Disordered" evidence="16">
    <location>
        <begin position="58"/>
        <end position="80"/>
    </location>
</feature>
<dbReference type="InterPro" id="IPR003034">
    <property type="entry name" value="SAP_dom"/>
</dbReference>
<dbReference type="PANTHER" id="PTHR10578:SF67">
    <property type="entry name" value="PEROXISOMAL (S)-2-HYDROXYACID OXIDASE GLO3"/>
    <property type="match status" value="1"/>
</dbReference>
<dbReference type="InterPro" id="IPR037396">
    <property type="entry name" value="FMN_HAD"/>
</dbReference>
<keyword evidence="10" id="KW-0576">Peroxisome</keyword>
<evidence type="ECO:0000259" key="18">
    <source>
        <dbReference type="PROSITE" id="PS50800"/>
    </source>
</evidence>
<evidence type="ECO:0000256" key="6">
    <source>
        <dbReference type="ARBA" id="ARBA00022723"/>
    </source>
</evidence>
<keyword evidence="5" id="KW-0288">FMN</keyword>
<dbReference type="PROSITE" id="PS50103">
    <property type="entry name" value="ZF_C3H1"/>
    <property type="match status" value="1"/>
</dbReference>
<feature type="zinc finger region" description="C3H1-type" evidence="15">
    <location>
        <begin position="503"/>
        <end position="530"/>
    </location>
</feature>
<dbReference type="GO" id="GO:0050665">
    <property type="term" value="P:hydrogen peroxide biosynthetic process"/>
    <property type="evidence" value="ECO:0007669"/>
    <property type="project" value="UniProtKB-ARBA"/>
</dbReference>
<feature type="domain" description="FMN hydroxy acid dehydrogenase" evidence="19">
    <location>
        <begin position="569"/>
        <end position="930"/>
    </location>
</feature>
<dbReference type="GO" id="GO:0003973">
    <property type="term" value="F:(S)-2-hydroxy-acid oxidase activity"/>
    <property type="evidence" value="ECO:0007669"/>
    <property type="project" value="UniProtKB-EC"/>
</dbReference>
<dbReference type="InterPro" id="IPR000571">
    <property type="entry name" value="Znf_CCCH"/>
</dbReference>
<evidence type="ECO:0000256" key="15">
    <source>
        <dbReference type="PROSITE-ProRule" id="PRU00723"/>
    </source>
</evidence>
<dbReference type="InterPro" id="IPR008259">
    <property type="entry name" value="FMN_hydac_DH_AS"/>
</dbReference>
<evidence type="ECO:0000256" key="1">
    <source>
        <dbReference type="ARBA" id="ARBA00001917"/>
    </source>
</evidence>
<keyword evidence="9" id="KW-0560">Oxidoreductase</keyword>
<dbReference type="EC" id="1.1.3.15" evidence="3"/>
<evidence type="ECO:0000256" key="7">
    <source>
        <dbReference type="ARBA" id="ARBA00022771"/>
    </source>
</evidence>
<feature type="compositionally biased region" description="Basic and acidic residues" evidence="16">
    <location>
        <begin position="1"/>
        <end position="10"/>
    </location>
</feature>
<dbReference type="InterPro" id="IPR041367">
    <property type="entry name" value="Znf-CCCH_4"/>
</dbReference>
<dbReference type="EMBL" id="JAATIP010000132">
    <property type="protein sequence ID" value="KAF4368896.1"/>
    <property type="molecule type" value="Genomic_DNA"/>
</dbReference>
<gene>
    <name evidence="20" type="ORF">F8388_021508</name>
</gene>
<evidence type="ECO:0000256" key="11">
    <source>
        <dbReference type="ARBA" id="ARBA00024042"/>
    </source>
</evidence>
<dbReference type="InterPro" id="IPR036361">
    <property type="entry name" value="SAP_dom_sf"/>
</dbReference>
<evidence type="ECO:0000256" key="16">
    <source>
        <dbReference type="SAM" id="MobiDB-lite"/>
    </source>
</evidence>
<reference evidence="20 21" key="1">
    <citation type="journal article" date="2020" name="bioRxiv">
        <title>Sequence and annotation of 42 cannabis genomes reveals extensive copy number variation in cannabinoid synthesis and pathogen resistance genes.</title>
        <authorList>
            <person name="Mckernan K.J."/>
            <person name="Helbert Y."/>
            <person name="Kane L.T."/>
            <person name="Ebling H."/>
            <person name="Zhang L."/>
            <person name="Liu B."/>
            <person name="Eaton Z."/>
            <person name="Mclaughlin S."/>
            <person name="Kingan S."/>
            <person name="Baybayan P."/>
            <person name="Concepcion G."/>
            <person name="Jordan M."/>
            <person name="Riva A."/>
            <person name="Barbazuk W."/>
            <person name="Harkins T."/>
        </authorList>
    </citation>
    <scope>NUCLEOTIDE SEQUENCE [LARGE SCALE GENOMIC DNA]</scope>
    <source>
        <strain evidence="21">cv. Jamaican Lion 4</strain>
        <tissue evidence="20">Leaf</tissue>
    </source>
</reference>
<dbReference type="InterPro" id="IPR013785">
    <property type="entry name" value="Aldolase_TIM"/>
</dbReference>
<feature type="region of interest" description="Disordered" evidence="16">
    <location>
        <begin position="304"/>
        <end position="354"/>
    </location>
</feature>
<organism evidence="20 21">
    <name type="scientific">Cannabis sativa</name>
    <name type="common">Hemp</name>
    <name type="synonym">Marijuana</name>
    <dbReference type="NCBI Taxonomy" id="3483"/>
    <lineage>
        <taxon>Eukaryota</taxon>
        <taxon>Viridiplantae</taxon>
        <taxon>Streptophyta</taxon>
        <taxon>Embryophyta</taxon>
        <taxon>Tracheophyta</taxon>
        <taxon>Spermatophyta</taxon>
        <taxon>Magnoliopsida</taxon>
        <taxon>eudicotyledons</taxon>
        <taxon>Gunneridae</taxon>
        <taxon>Pentapetalae</taxon>
        <taxon>rosids</taxon>
        <taxon>fabids</taxon>
        <taxon>Rosales</taxon>
        <taxon>Cannabaceae</taxon>
        <taxon>Cannabis</taxon>
    </lineage>
</organism>
<dbReference type="GO" id="GO:0010181">
    <property type="term" value="F:FMN binding"/>
    <property type="evidence" value="ECO:0007669"/>
    <property type="project" value="InterPro"/>
</dbReference>
<feature type="region of interest" description="Disordered" evidence="16">
    <location>
        <begin position="1"/>
        <end position="35"/>
    </location>
</feature>
<accession>A0A7J6FDW9</accession>
<dbReference type="PROSITE" id="PS50800">
    <property type="entry name" value="SAP"/>
    <property type="match status" value="1"/>
</dbReference>
<evidence type="ECO:0000256" key="2">
    <source>
        <dbReference type="ARBA" id="ARBA00004275"/>
    </source>
</evidence>
<feature type="domain" description="FMN hydroxy acid dehydrogenase" evidence="19">
    <location>
        <begin position="957"/>
        <end position="1315"/>
    </location>
</feature>
<evidence type="ECO:0000256" key="13">
    <source>
        <dbReference type="ARBA" id="ARBA00029327"/>
    </source>
</evidence>
<keyword evidence="4" id="KW-0285">Flavoprotein</keyword>
<dbReference type="PROSITE" id="PS51349">
    <property type="entry name" value="FMN_HYDROXY_ACID_DH_2"/>
    <property type="match status" value="2"/>
</dbReference>
<dbReference type="InterPro" id="IPR000262">
    <property type="entry name" value="FMN-dep_DH"/>
</dbReference>
<dbReference type="Gene3D" id="3.20.20.70">
    <property type="entry name" value="Aldolase class I"/>
    <property type="match status" value="2"/>
</dbReference>
<dbReference type="Pfam" id="PF24766">
    <property type="entry name" value="DUF7699"/>
    <property type="match status" value="1"/>
</dbReference>
<feature type="compositionally biased region" description="Polar residues" evidence="16">
    <location>
        <begin position="339"/>
        <end position="353"/>
    </location>
</feature>
<dbReference type="GO" id="GO:0042742">
    <property type="term" value="P:defense response to bacterium"/>
    <property type="evidence" value="ECO:0007669"/>
    <property type="project" value="UniProtKB-ARBA"/>
</dbReference>
<dbReference type="InterPro" id="IPR012133">
    <property type="entry name" value="Alpha-hydoxy_acid_DH_FMN"/>
</dbReference>
<dbReference type="GO" id="GO:0005777">
    <property type="term" value="C:peroxisome"/>
    <property type="evidence" value="ECO:0007669"/>
    <property type="project" value="UniProtKB-SubCell"/>
</dbReference>